<keyword evidence="2" id="KW-1188">Viral release from host cell</keyword>
<dbReference type="KEGG" id="vg:26040292"/>
<dbReference type="RefSeq" id="YP_009167732.1">
    <property type="nucleotide sequence ID" value="NC_027981.1"/>
</dbReference>
<proteinExistence type="predicted"/>
<feature type="transmembrane region" description="Helical" evidence="4">
    <location>
        <begin position="590"/>
        <end position="612"/>
    </location>
</feature>
<dbReference type="Pfam" id="PF10145">
    <property type="entry name" value="PhageMin_Tail"/>
    <property type="match status" value="1"/>
</dbReference>
<dbReference type="SUPFAM" id="SSF90257">
    <property type="entry name" value="Myosin rod fragments"/>
    <property type="match status" value="1"/>
</dbReference>
<keyword evidence="1" id="KW-1245">Viral tail assembly</keyword>
<keyword evidence="4" id="KW-0812">Transmembrane</keyword>
<feature type="domain" description="Phage tail tape measure protein" evidence="5">
    <location>
        <begin position="295"/>
        <end position="493"/>
    </location>
</feature>
<dbReference type="EMBL" id="FN297812">
    <property type="protein sequence ID" value="CAX65006.1"/>
    <property type="molecule type" value="Genomic_DNA"/>
</dbReference>
<dbReference type="GO" id="GO:0098003">
    <property type="term" value="P:viral tail assembly"/>
    <property type="evidence" value="ECO:0007669"/>
    <property type="project" value="UniProtKB-KW"/>
</dbReference>
<keyword evidence="7" id="KW-1185">Reference proteome</keyword>
<evidence type="ECO:0000256" key="1">
    <source>
        <dbReference type="ARBA" id="ARBA00022465"/>
    </source>
</evidence>
<evidence type="ECO:0000256" key="3">
    <source>
        <dbReference type="SAM" id="Coils"/>
    </source>
</evidence>
<evidence type="ECO:0000259" key="5">
    <source>
        <dbReference type="Pfam" id="PF10145"/>
    </source>
</evidence>
<evidence type="ECO:0000256" key="2">
    <source>
        <dbReference type="ARBA" id="ARBA00022612"/>
    </source>
</evidence>
<dbReference type="PANTHER" id="PTHR37813:SF1">
    <property type="entry name" value="FELS-2 PROPHAGE PROTEIN"/>
    <property type="match status" value="1"/>
</dbReference>
<organism evidence="6 7">
    <name type="scientific">Vibrio phage VP585</name>
    <dbReference type="NCBI Taxonomy" id="631719"/>
    <lineage>
        <taxon>Viruses</taxon>
        <taxon>Duplodnaviria</taxon>
        <taxon>Heunggongvirae</taxon>
        <taxon>Uroviricota</taxon>
        <taxon>Caudoviricetes</taxon>
        <taxon>Vhmlvirus</taxon>
        <taxon>Vhmlvirus VP585</taxon>
    </lineage>
</organism>
<evidence type="ECO:0000313" key="6">
    <source>
        <dbReference type="EMBL" id="CAX65006.1"/>
    </source>
</evidence>
<dbReference type="GeneID" id="26040292"/>
<keyword evidence="3" id="KW-0175">Coiled coil</keyword>
<evidence type="ECO:0000313" key="7">
    <source>
        <dbReference type="Proteomes" id="UP000001840"/>
    </source>
</evidence>
<reference evidence="6 7" key="1">
    <citation type="journal article" date="2009" name="J. Virol.">
        <title>The linear plasmid prophage Vp58.5 of Vibrio parahaemolyticus is closely related to the integrating phage VHML and constitutes a new incompatibility group of telomere phages.</title>
        <authorList>
            <person name="Zabala B."/>
            <person name="Hammerl J.A."/>
            <person name="Espejo R.T."/>
            <person name="Hertwig S."/>
        </authorList>
    </citation>
    <scope>NUCLEOTIDE SEQUENCE [LARGE SCALE GENOMIC DNA]</scope>
</reference>
<evidence type="ECO:0000256" key="4">
    <source>
        <dbReference type="SAM" id="Phobius"/>
    </source>
</evidence>
<dbReference type="Proteomes" id="UP000001840">
    <property type="component" value="Segment"/>
</dbReference>
<dbReference type="OrthoDB" id="428at10239"/>
<dbReference type="NCBIfam" id="TIGR01760">
    <property type="entry name" value="tape_meas_TP901"/>
    <property type="match status" value="1"/>
</dbReference>
<name>D4HTW4_9CAUD</name>
<keyword evidence="4" id="KW-0472">Membrane</keyword>
<dbReference type="InterPro" id="IPR010090">
    <property type="entry name" value="Phage_tape_meas"/>
</dbReference>
<feature type="transmembrane region" description="Helical" evidence="4">
    <location>
        <begin position="775"/>
        <end position="798"/>
    </location>
</feature>
<dbReference type="PANTHER" id="PTHR37813">
    <property type="entry name" value="FELS-2 PROPHAGE PROTEIN"/>
    <property type="match status" value="1"/>
</dbReference>
<keyword evidence="4" id="KW-1133">Transmembrane helix</keyword>
<feature type="transmembrane region" description="Helical" evidence="4">
    <location>
        <begin position="624"/>
        <end position="646"/>
    </location>
</feature>
<feature type="coiled-coil region" evidence="3">
    <location>
        <begin position="56"/>
        <end position="240"/>
    </location>
</feature>
<sequence>MASKNMNLAVKLQAIDKMSAPLKNVAGASGQVIESLKQTQERLKAIDSQTDQFNAFRQLRQQSKETTQALDQAQQEVTQLALRMKEAQGPTKALKRDLDAAERQVAELAQEMKAAQQPNDLLTYRFKEAQKEANRLGQEFRRTERENKSLSREFDQAKNRVNQLQQAHLQETQKLQEMRQALNRAGVSTKDLAGAQSKAKQEASQLNQEFDRQAKKLERIAEIEARVAKSKERLQKSMQVSANMTVAAFGAQQAGQTIKQALGGPMQVAADFEEQMAGVAAVANATDDQLSTLTATARRLGAETSFSASESAEGMKYLAMAGFKTNQIIASMPGLLDLAKAGATDLGATSDIASDILSGFGMKPEQMSRVSDVLTATFTTANTNLTMLGETMKYVAPVARQAGMSLEETAAMAGLLGNVGIKSSQAGTTLRAMVSRLAAPTGAAAKTLERLGVSTKDASGDMRNMVEIIGDIAEATENMGSAEKLQVLKDVFGEEPAAGMAELLSQEGAGGITKYLEVVNNANGRAAQVANKMGDNAKGKLKELSSAAESLQITLGNALLPVVKDVSTWLTEVTRGVDKWAEAHPGLVRVLTIAGAAVGALAAAGAPLLLAMASINSMMAMTRYGMTAFGAISQLTAVRMGLVTAAQWALNTAILANPITWIIVAVVALIAVLGVLIYKYFEPLKAFLSGFWDGFIQGFAPVIQSCSGLFAALSPIGDALGWVWNGVKAVFDWFGRLFQPVNASAESLQAATSAGTSFGQFVGAALNILLFPVKLVIAGITNLVNLISWAVGVAGAAWEGIKSGAFSLWDALKTVFEWSPIGLMMKGWGVAFNWIKGKLDWLGSAVSKVKSFFGFGGGDEQAKESGPNLEQLAEAEKTRQQAEAVARLEVVKPSVPEPQLEAAKRVSAPKAAAAAGVIAASAAAMPAAAEPVQLSPVYQETVATYQAPAVSVPQSASIPALAASQPVMADGGTTISIGQLDIHVQGNQGMNTQELAIEVRKQFMQLMHEQQAKHRGDLYDS</sequence>
<feature type="transmembrane region" description="Helical" evidence="4">
    <location>
        <begin position="658"/>
        <end position="678"/>
    </location>
</feature>
<protein>
    <submittedName>
        <fullName evidence="6">Gp25 protein</fullName>
    </submittedName>
</protein>
<accession>D4HTW4</accession>